<feature type="region of interest" description="Disordered" evidence="1">
    <location>
        <begin position="56"/>
        <end position="77"/>
    </location>
</feature>
<protein>
    <submittedName>
        <fullName evidence="2">Unannotated protein</fullName>
    </submittedName>
</protein>
<gene>
    <name evidence="2" type="ORF">UFOPK3773_00527</name>
</gene>
<dbReference type="EMBL" id="CAFBNF010000037">
    <property type="protein sequence ID" value="CAB4935818.1"/>
    <property type="molecule type" value="Genomic_DNA"/>
</dbReference>
<organism evidence="2">
    <name type="scientific">freshwater metagenome</name>
    <dbReference type="NCBI Taxonomy" id="449393"/>
    <lineage>
        <taxon>unclassified sequences</taxon>
        <taxon>metagenomes</taxon>
        <taxon>ecological metagenomes</taxon>
    </lineage>
</organism>
<evidence type="ECO:0000313" key="2">
    <source>
        <dbReference type="EMBL" id="CAB4935818.1"/>
    </source>
</evidence>
<name>A0A6J7IXE7_9ZZZZ</name>
<evidence type="ECO:0000256" key="1">
    <source>
        <dbReference type="SAM" id="MobiDB-lite"/>
    </source>
</evidence>
<reference evidence="2" key="1">
    <citation type="submission" date="2020-05" db="EMBL/GenBank/DDBJ databases">
        <authorList>
            <person name="Chiriac C."/>
            <person name="Salcher M."/>
            <person name="Ghai R."/>
            <person name="Kavagutti S V."/>
        </authorList>
    </citation>
    <scope>NUCLEOTIDE SEQUENCE</scope>
</reference>
<sequence length="77" mass="8191">MSSVIAKNATVPAVNSDRPADVSHGTIDGAISAAPYAAERKVAIVIPTCTAASQRFGWATRSSSRRPRLPRSARRWA</sequence>
<feature type="compositionally biased region" description="Basic residues" evidence="1">
    <location>
        <begin position="63"/>
        <end position="77"/>
    </location>
</feature>
<dbReference type="AlphaFoldDB" id="A0A6J7IXE7"/>
<accession>A0A6J7IXE7</accession>
<proteinExistence type="predicted"/>